<feature type="domain" description="CN hydrolase" evidence="4">
    <location>
        <begin position="28"/>
        <end position="313"/>
    </location>
</feature>
<dbReference type="SUPFAM" id="SSF56317">
    <property type="entry name" value="Carbon-nitrogen hydrolase"/>
    <property type="match status" value="1"/>
</dbReference>
<dbReference type="OrthoDB" id="10250282at2759"/>
<dbReference type="Pfam" id="PF19018">
    <property type="entry name" value="Vanin_C"/>
    <property type="match status" value="1"/>
</dbReference>
<organism evidence="5 6">
    <name type="scientific">Daphnia galeata</name>
    <dbReference type="NCBI Taxonomy" id="27404"/>
    <lineage>
        <taxon>Eukaryota</taxon>
        <taxon>Metazoa</taxon>
        <taxon>Ecdysozoa</taxon>
        <taxon>Arthropoda</taxon>
        <taxon>Crustacea</taxon>
        <taxon>Branchiopoda</taxon>
        <taxon>Diplostraca</taxon>
        <taxon>Cladocera</taxon>
        <taxon>Anomopoda</taxon>
        <taxon>Daphniidae</taxon>
        <taxon>Daphnia</taxon>
    </lineage>
</organism>
<dbReference type="PANTHER" id="PTHR10609">
    <property type="entry name" value="BIOTINIDASE-RELATED"/>
    <property type="match status" value="1"/>
</dbReference>
<gene>
    <name evidence="5" type="ORF">DGAL_LOCUS13627</name>
</gene>
<dbReference type="Gene3D" id="3.60.110.10">
    <property type="entry name" value="Carbon-nitrogen hydrolase"/>
    <property type="match status" value="1"/>
</dbReference>
<protein>
    <recommendedName>
        <fullName evidence="4">CN hydrolase domain-containing protein</fullName>
    </recommendedName>
</protein>
<proteinExistence type="inferred from homology"/>
<dbReference type="PROSITE" id="PS50263">
    <property type="entry name" value="CN_HYDROLASE"/>
    <property type="match status" value="1"/>
</dbReference>
<feature type="signal peptide" evidence="3">
    <location>
        <begin position="1"/>
        <end position="25"/>
    </location>
</feature>
<comment type="caution">
    <text evidence="5">The sequence shown here is derived from an EMBL/GenBank/DDBJ whole genome shotgun (WGS) entry which is preliminary data.</text>
</comment>
<evidence type="ECO:0000256" key="3">
    <source>
        <dbReference type="SAM" id="SignalP"/>
    </source>
</evidence>
<dbReference type="AlphaFoldDB" id="A0A8J2S432"/>
<keyword evidence="3" id="KW-0732">Signal</keyword>
<evidence type="ECO:0000259" key="4">
    <source>
        <dbReference type="PROSITE" id="PS50263"/>
    </source>
</evidence>
<dbReference type="InterPro" id="IPR003010">
    <property type="entry name" value="C-N_Hydrolase"/>
</dbReference>
<evidence type="ECO:0000256" key="1">
    <source>
        <dbReference type="ARBA" id="ARBA00008225"/>
    </source>
</evidence>
<feature type="chain" id="PRO_5035231577" description="CN hydrolase domain-containing protein" evidence="3">
    <location>
        <begin position="26"/>
        <end position="477"/>
    </location>
</feature>
<sequence>MNRILNGILLCFCFATLKLPAFVNARPYTAAVVEYSPKGNVFSQTPAEVLGQNLNNYKQLIVEAASLGADIIVFPEYGLTTLTLSSLSRLTARPFLQQFPSINSSASQLLCDGNTTIPNDQLVFTKLSCYARENAIYVVINVGEIVMCSAGQTTTENGVCPDDGAFQYSSDFVFDRNGVLIARYRKTHLFLEPLFQVPPATDLTVFSTDFGINFGMMTCFDIMFYEPALTLYYQQGIKDFVFPTAWVDELPFLTAIQMQEGWARFLGATLLASNYHLPVNGQIGSGIYDGSGVINYTSSPDSGTRLVVSQIGGNENSNLTDFYSNSVSKSTARWMEPHGMLYEDLTNYSNMELITGEAQTVSLCHDDLCCHLNYSFVCPTRLCGVVACADQSVQSCAKPTVTQIAQINALELAGNFSSAHQVYPTVITKELQLLPVGSCELNFYDGGEVGLVASRSLSETLAIGLYGRAYEKDIDGK</sequence>
<dbReference type="Proteomes" id="UP000789390">
    <property type="component" value="Unassembled WGS sequence"/>
</dbReference>
<reference evidence="5" key="1">
    <citation type="submission" date="2021-11" db="EMBL/GenBank/DDBJ databases">
        <authorList>
            <person name="Schell T."/>
        </authorList>
    </citation>
    <scope>NUCLEOTIDE SEQUENCE</scope>
    <source>
        <strain evidence="5">M5</strain>
    </source>
</reference>
<dbReference type="GO" id="GO:0016787">
    <property type="term" value="F:hydrolase activity"/>
    <property type="evidence" value="ECO:0007669"/>
    <property type="project" value="UniProtKB-KW"/>
</dbReference>
<comment type="similarity">
    <text evidence="1">Belongs to the carbon-nitrogen hydrolase superfamily. BTD/VNN family.</text>
</comment>
<dbReference type="PANTHER" id="PTHR10609:SF27">
    <property type="entry name" value="CN HYDROLASE DOMAIN-CONTAINING PROTEIN-RELATED"/>
    <property type="match status" value="1"/>
</dbReference>
<evidence type="ECO:0000313" key="6">
    <source>
        <dbReference type="Proteomes" id="UP000789390"/>
    </source>
</evidence>
<name>A0A8J2S432_9CRUS</name>
<dbReference type="InterPro" id="IPR040154">
    <property type="entry name" value="Biotinidase/VNN"/>
</dbReference>
<evidence type="ECO:0000313" key="5">
    <source>
        <dbReference type="EMBL" id="CAH0110127.1"/>
    </source>
</evidence>
<accession>A0A8J2S432</accession>
<keyword evidence="2" id="KW-0378">Hydrolase</keyword>
<dbReference type="Pfam" id="PF00795">
    <property type="entry name" value="CN_hydrolase"/>
    <property type="match status" value="1"/>
</dbReference>
<dbReference type="InterPro" id="IPR043957">
    <property type="entry name" value="Vanin_C"/>
</dbReference>
<evidence type="ECO:0000256" key="2">
    <source>
        <dbReference type="ARBA" id="ARBA00022801"/>
    </source>
</evidence>
<dbReference type="InterPro" id="IPR036526">
    <property type="entry name" value="C-N_Hydrolase_sf"/>
</dbReference>
<keyword evidence="6" id="KW-1185">Reference proteome</keyword>
<dbReference type="EMBL" id="CAKKLH010000300">
    <property type="protein sequence ID" value="CAH0110127.1"/>
    <property type="molecule type" value="Genomic_DNA"/>
</dbReference>